<dbReference type="InterPro" id="IPR014347">
    <property type="entry name" value="Tautomerase/MIF_sf"/>
</dbReference>
<proteinExistence type="predicted"/>
<evidence type="ECO:0000313" key="2">
    <source>
        <dbReference type="Proteomes" id="UP000246483"/>
    </source>
</evidence>
<dbReference type="InterPro" id="IPR004220">
    <property type="entry name" value="5-COMe_2-OHmuconate_Isoase"/>
</dbReference>
<dbReference type="RefSeq" id="WP_019374909.1">
    <property type="nucleotide sequence ID" value="NZ_ALEE01000669.1"/>
</dbReference>
<comment type="caution">
    <text evidence="1">The sequence shown here is derived from an EMBL/GenBank/DDBJ whole genome shotgun (WGS) entry which is preliminary data.</text>
</comment>
<keyword evidence="1" id="KW-0413">Isomerase</keyword>
<accession>A0A317RG84</accession>
<dbReference type="GO" id="GO:0008704">
    <property type="term" value="F:5-carboxymethyl-2-hydroxymuconate delta-isomerase activity"/>
    <property type="evidence" value="ECO:0007669"/>
    <property type="project" value="InterPro"/>
</dbReference>
<sequence>MPHLIVEYSRNLAGFPEAQVLAELNAAVCASPEVADEADLKSRIAPVQQFEVGTAPAHRAFVHAQLRLLSGRTPEAKKDLSGRVAEVLRRLTPRPAGVQVQLSVEIVDMDRPSYVKERL</sequence>
<dbReference type="Proteomes" id="UP000246483">
    <property type="component" value="Unassembled WGS sequence"/>
</dbReference>
<dbReference type="Gene3D" id="3.30.429.10">
    <property type="entry name" value="Macrophage Migration Inhibitory Factor"/>
    <property type="match status" value="1"/>
</dbReference>
<protein>
    <submittedName>
        <fullName evidence="1">5-carboxymethyl-2-hydroxymuconate isomerase</fullName>
    </submittedName>
</protein>
<dbReference type="AlphaFoldDB" id="A0A317RG84"/>
<dbReference type="PANTHER" id="PTHR37950:SF1">
    <property type="entry name" value="4-HYDROXYPHENYLACETATE CATABOLISM PROTEIN"/>
    <property type="match status" value="1"/>
</dbReference>
<evidence type="ECO:0000313" key="1">
    <source>
        <dbReference type="EMBL" id="PWW47808.1"/>
    </source>
</evidence>
<organism evidence="1 2">
    <name type="scientific">Melaminivora alkalimesophila</name>
    <dbReference type="NCBI Taxonomy" id="1165852"/>
    <lineage>
        <taxon>Bacteria</taxon>
        <taxon>Pseudomonadati</taxon>
        <taxon>Pseudomonadota</taxon>
        <taxon>Betaproteobacteria</taxon>
        <taxon>Burkholderiales</taxon>
        <taxon>Comamonadaceae</taxon>
        <taxon>Melaminivora</taxon>
    </lineage>
</organism>
<gene>
    <name evidence="1" type="ORF">DFR36_102184</name>
</gene>
<dbReference type="EMBL" id="QGUB01000002">
    <property type="protein sequence ID" value="PWW47808.1"/>
    <property type="molecule type" value="Genomic_DNA"/>
</dbReference>
<dbReference type="CDD" id="cd00580">
    <property type="entry name" value="CHMI"/>
    <property type="match status" value="1"/>
</dbReference>
<dbReference type="PANTHER" id="PTHR37950">
    <property type="entry name" value="4-HYDROXYPHENYLACETATE CATABOLISM PROTEIN"/>
    <property type="match status" value="1"/>
</dbReference>
<dbReference type="Pfam" id="PF02962">
    <property type="entry name" value="CHMI"/>
    <property type="match status" value="1"/>
</dbReference>
<reference evidence="1 2" key="1">
    <citation type="submission" date="2018-05" db="EMBL/GenBank/DDBJ databases">
        <title>Genomic Encyclopedia of Type Strains, Phase IV (KMG-IV): sequencing the most valuable type-strain genomes for metagenomic binning, comparative biology and taxonomic classification.</title>
        <authorList>
            <person name="Goeker M."/>
        </authorList>
    </citation>
    <scope>NUCLEOTIDE SEQUENCE [LARGE SCALE GENOMIC DNA]</scope>
    <source>
        <strain evidence="1 2">DSM 26006</strain>
    </source>
</reference>
<keyword evidence="2" id="KW-1185">Reference proteome</keyword>
<dbReference type="SUPFAM" id="SSF55331">
    <property type="entry name" value="Tautomerase/MIF"/>
    <property type="match status" value="1"/>
</dbReference>
<dbReference type="OrthoDB" id="9814215at2"/>
<name>A0A317RG84_9BURK</name>